<comment type="caution">
    <text evidence="1">The sequence shown here is derived from an EMBL/GenBank/DDBJ whole genome shotgun (WGS) entry which is preliminary data.</text>
</comment>
<name>B7BAE8_9BACT</name>
<reference evidence="1 2" key="2">
    <citation type="submission" date="2008-10" db="EMBL/GenBank/DDBJ databases">
        <authorList>
            <person name="Fulton L."/>
            <person name="Clifton S."/>
            <person name="Fulton B."/>
            <person name="Xu J."/>
            <person name="Minx P."/>
            <person name="Pepin K.H."/>
            <person name="Johnson M."/>
            <person name="Bhonagiri V."/>
            <person name="Nash W.E."/>
            <person name="Mardis E.R."/>
            <person name="Wilson R.K."/>
        </authorList>
    </citation>
    <scope>NUCLEOTIDE SEQUENCE [LARGE SCALE GENOMIC DNA]</scope>
    <source>
        <strain evidence="1 2">DSM 18315</strain>
    </source>
</reference>
<dbReference type="EMBL" id="ABYH01000227">
    <property type="protein sequence ID" value="EEC96588.1"/>
    <property type="molecule type" value="Genomic_DNA"/>
</dbReference>
<dbReference type="AlphaFoldDB" id="B7BAE8"/>
<dbReference type="Proteomes" id="UP000005510">
    <property type="component" value="Unassembled WGS sequence"/>
</dbReference>
<accession>B7BAE8</accession>
<dbReference type="RefSeq" id="WP_008149096.1">
    <property type="nucleotide sequence ID" value="NZ_CP102285.1"/>
</dbReference>
<sequence>MNTSYSFTKSNLKSFFRPGWRDAGDPGVEDVETRILMKPKQGCGAVYLPCPRRFYALFPIIIRRNTYFFNTNSPLCLLMIILANRI</sequence>
<protein>
    <submittedName>
        <fullName evidence="1">Uncharacterized protein</fullName>
    </submittedName>
</protein>
<proteinExistence type="predicted"/>
<evidence type="ECO:0000313" key="1">
    <source>
        <dbReference type="EMBL" id="EEC96588.1"/>
    </source>
</evidence>
<reference evidence="1 2" key="1">
    <citation type="submission" date="2008-10" db="EMBL/GenBank/DDBJ databases">
        <title>Draft genome sequence of Parabacteroides johnsonii (DSM 18315).</title>
        <authorList>
            <person name="Sudarsanam P."/>
            <person name="Ley R."/>
            <person name="Guruge J."/>
            <person name="Turnbaugh P.J."/>
            <person name="Mahowald M."/>
            <person name="Liep D."/>
            <person name="Gordon J."/>
        </authorList>
    </citation>
    <scope>NUCLEOTIDE SEQUENCE [LARGE SCALE GENOMIC DNA]</scope>
    <source>
        <strain evidence="1 2">DSM 18315</strain>
    </source>
</reference>
<organism evidence="1 2">
    <name type="scientific">Parabacteroides johnsonii DSM 18315</name>
    <dbReference type="NCBI Taxonomy" id="537006"/>
    <lineage>
        <taxon>Bacteria</taxon>
        <taxon>Pseudomonadati</taxon>
        <taxon>Bacteroidota</taxon>
        <taxon>Bacteroidia</taxon>
        <taxon>Bacteroidales</taxon>
        <taxon>Tannerellaceae</taxon>
        <taxon>Parabacteroides</taxon>
    </lineage>
</organism>
<evidence type="ECO:0000313" key="2">
    <source>
        <dbReference type="Proteomes" id="UP000005510"/>
    </source>
</evidence>
<dbReference type="HOGENOM" id="CLU_182252_0_0_10"/>
<gene>
    <name evidence="1" type="ORF">PRABACTJOHN_02005</name>
</gene>
<dbReference type="GeneID" id="96090894"/>